<reference evidence="3" key="1">
    <citation type="submission" date="2022-11" db="UniProtKB">
        <authorList>
            <consortium name="WormBaseParasite"/>
        </authorList>
    </citation>
    <scope>IDENTIFICATION</scope>
</reference>
<organism evidence="2 3">
    <name type="scientific">Romanomermis culicivorax</name>
    <name type="common">Nematode worm</name>
    <dbReference type="NCBI Taxonomy" id="13658"/>
    <lineage>
        <taxon>Eukaryota</taxon>
        <taxon>Metazoa</taxon>
        <taxon>Ecdysozoa</taxon>
        <taxon>Nematoda</taxon>
        <taxon>Enoplea</taxon>
        <taxon>Dorylaimia</taxon>
        <taxon>Mermithida</taxon>
        <taxon>Mermithoidea</taxon>
        <taxon>Mermithidae</taxon>
        <taxon>Romanomermis</taxon>
    </lineage>
</organism>
<sequence length="99" mass="11542">MLAEQVSHEKRKIDPSDDESCYEKDGRREPTYTGTIIEESPAFPERQYNKRKLVLAIWLGNGNGTQLNRGMGHSGWLWWILVDRLRRARAKWCPVDSLI</sequence>
<evidence type="ECO:0000313" key="3">
    <source>
        <dbReference type="WBParaSite" id="nRc.2.0.1.t32827-RA"/>
    </source>
</evidence>
<proteinExistence type="predicted"/>
<protein>
    <submittedName>
        <fullName evidence="3">Uncharacterized protein</fullName>
    </submittedName>
</protein>
<dbReference type="WBParaSite" id="nRc.2.0.1.t32827-RA">
    <property type="protein sequence ID" value="nRc.2.0.1.t32827-RA"/>
    <property type="gene ID" value="nRc.2.0.1.g32827"/>
</dbReference>
<evidence type="ECO:0000256" key="1">
    <source>
        <dbReference type="SAM" id="MobiDB-lite"/>
    </source>
</evidence>
<accession>A0A915K3N6</accession>
<dbReference type="Proteomes" id="UP000887565">
    <property type="component" value="Unplaced"/>
</dbReference>
<name>A0A915K3N6_ROMCU</name>
<evidence type="ECO:0000313" key="2">
    <source>
        <dbReference type="Proteomes" id="UP000887565"/>
    </source>
</evidence>
<dbReference type="AlphaFoldDB" id="A0A915K3N6"/>
<keyword evidence="2" id="KW-1185">Reference proteome</keyword>
<feature type="region of interest" description="Disordered" evidence="1">
    <location>
        <begin position="1"/>
        <end position="30"/>
    </location>
</feature>